<dbReference type="EMBL" id="QMEB01000039">
    <property type="protein sequence ID" value="NMG19293.1"/>
    <property type="molecule type" value="Genomic_DNA"/>
</dbReference>
<proteinExistence type="predicted"/>
<feature type="repeat" description="WD" evidence="3">
    <location>
        <begin position="18"/>
        <end position="50"/>
    </location>
</feature>
<dbReference type="PROSITE" id="PS00678">
    <property type="entry name" value="WD_REPEATS_1"/>
    <property type="match status" value="1"/>
</dbReference>
<dbReference type="InterPro" id="IPR036322">
    <property type="entry name" value="WD40_repeat_dom_sf"/>
</dbReference>
<name>A0ABX1P5K0_9CYAN</name>
<dbReference type="Pfam" id="PF00400">
    <property type="entry name" value="WD40"/>
    <property type="match status" value="1"/>
</dbReference>
<dbReference type="PROSITE" id="PS50294">
    <property type="entry name" value="WD_REPEATS_REGION"/>
    <property type="match status" value="1"/>
</dbReference>
<reference evidence="4 5" key="1">
    <citation type="submission" date="2018-06" db="EMBL/GenBank/DDBJ databases">
        <title>Comparative genomics of Brasilonema spp. strains.</title>
        <authorList>
            <person name="Alvarenga D.O."/>
            <person name="Fiore M.F."/>
            <person name="Varani A.M."/>
        </authorList>
    </citation>
    <scope>NUCLEOTIDE SEQUENCE [LARGE SCALE GENOMIC DNA]</scope>
    <source>
        <strain evidence="4 5">SPC951</strain>
    </source>
</reference>
<keyword evidence="2" id="KW-0677">Repeat</keyword>
<dbReference type="SMART" id="SM00320">
    <property type="entry name" value="WD40"/>
    <property type="match status" value="2"/>
</dbReference>
<comment type="caution">
    <text evidence="4">The sequence shown here is derived from an EMBL/GenBank/DDBJ whole genome shotgun (WGS) entry which is preliminary data.</text>
</comment>
<dbReference type="InterPro" id="IPR001680">
    <property type="entry name" value="WD40_rpt"/>
</dbReference>
<evidence type="ECO:0000256" key="2">
    <source>
        <dbReference type="ARBA" id="ARBA00022737"/>
    </source>
</evidence>
<gene>
    <name evidence="4" type="ORF">DP116_07420</name>
</gene>
<evidence type="ECO:0000256" key="1">
    <source>
        <dbReference type="ARBA" id="ARBA00022574"/>
    </source>
</evidence>
<organism evidence="4 5">
    <name type="scientific">Brasilonema bromeliae SPC951</name>
    <dbReference type="NCBI Taxonomy" id="385972"/>
    <lineage>
        <taxon>Bacteria</taxon>
        <taxon>Bacillati</taxon>
        <taxon>Cyanobacteriota</taxon>
        <taxon>Cyanophyceae</taxon>
        <taxon>Nostocales</taxon>
        <taxon>Scytonemataceae</taxon>
        <taxon>Brasilonema</taxon>
        <taxon>Bromeliae group (in: Brasilonema)</taxon>
    </lineage>
</organism>
<dbReference type="Proteomes" id="UP000718564">
    <property type="component" value="Unassembled WGS sequence"/>
</dbReference>
<dbReference type="SUPFAM" id="SSF50978">
    <property type="entry name" value="WD40 repeat-like"/>
    <property type="match status" value="1"/>
</dbReference>
<sequence length="90" mass="9459">MNRRGAERSQRVAGVPPAVAVTPDGKYVISGSEDNTLKVWNLETGEVIASFTADSALMCCAVAPDGVTIAAGEVTGRIHFLRLEGMEAKP</sequence>
<dbReference type="InterPro" id="IPR019775">
    <property type="entry name" value="WD40_repeat_CS"/>
</dbReference>
<accession>A0ABX1P5K0</accession>
<evidence type="ECO:0000313" key="4">
    <source>
        <dbReference type="EMBL" id="NMG19293.1"/>
    </source>
</evidence>
<evidence type="ECO:0000313" key="5">
    <source>
        <dbReference type="Proteomes" id="UP000718564"/>
    </source>
</evidence>
<dbReference type="InterPro" id="IPR015943">
    <property type="entry name" value="WD40/YVTN_repeat-like_dom_sf"/>
</dbReference>
<dbReference type="Gene3D" id="2.130.10.10">
    <property type="entry name" value="YVTN repeat-like/Quinoprotein amine dehydrogenase"/>
    <property type="match status" value="1"/>
</dbReference>
<protein>
    <submittedName>
        <fullName evidence="4">Uncharacterized protein</fullName>
    </submittedName>
</protein>
<dbReference type="PROSITE" id="PS50082">
    <property type="entry name" value="WD_REPEATS_2"/>
    <property type="match status" value="1"/>
</dbReference>
<evidence type="ECO:0000256" key="3">
    <source>
        <dbReference type="PROSITE-ProRule" id="PRU00221"/>
    </source>
</evidence>
<keyword evidence="5" id="KW-1185">Reference proteome</keyword>
<keyword evidence="1 3" id="KW-0853">WD repeat</keyword>
<dbReference type="RefSeq" id="WP_169154568.1">
    <property type="nucleotide sequence ID" value="NZ_CAWPJE010000415.1"/>
</dbReference>